<name>A0A7M2GHL7_SPHSA</name>
<feature type="chain" id="PRO_5032745004" evidence="1">
    <location>
        <begin position="21"/>
        <end position="123"/>
    </location>
</feature>
<accession>A0A7M2GHL7</accession>
<protein>
    <submittedName>
        <fullName evidence="2">Uncharacterized protein</fullName>
    </submittedName>
</protein>
<keyword evidence="1" id="KW-0732">Signal</keyword>
<feature type="signal peptide" evidence="1">
    <location>
        <begin position="1"/>
        <end position="20"/>
    </location>
</feature>
<dbReference type="Proteomes" id="UP000593663">
    <property type="component" value="Chromosome 1"/>
</dbReference>
<organism evidence="2 3">
    <name type="scientific">Sphingobium fuliginis (strain ATCC 27551)</name>
    <dbReference type="NCBI Taxonomy" id="336203"/>
    <lineage>
        <taxon>Bacteria</taxon>
        <taxon>Pseudomonadati</taxon>
        <taxon>Pseudomonadota</taxon>
        <taxon>Alphaproteobacteria</taxon>
        <taxon>Sphingomonadales</taxon>
        <taxon>Sphingomonadaceae</taxon>
        <taxon>Sphingobium</taxon>
    </lineage>
</organism>
<dbReference type="AlphaFoldDB" id="A0A7M2GHL7"/>
<dbReference type="KEGG" id="sbar:H5V43_02200"/>
<sequence length="123" mass="12931">MLLLLLALAASTSVLAPAQAVNPGLPPPLPGGMPFDFSSVCYVVMTAEAEKLHAQNKTSRYEDAASGYFAAQLSQAHPGSEQDAIAKAKNVIAGRPERYHLNCADAFSIGYAPLHESPPGVPR</sequence>
<proteinExistence type="predicted"/>
<evidence type="ECO:0000313" key="2">
    <source>
        <dbReference type="EMBL" id="QOT72008.1"/>
    </source>
</evidence>
<dbReference type="RefSeq" id="WP_128830755.1">
    <property type="nucleotide sequence ID" value="NZ_BATN01000038.1"/>
</dbReference>
<evidence type="ECO:0000313" key="3">
    <source>
        <dbReference type="Proteomes" id="UP000593663"/>
    </source>
</evidence>
<dbReference type="EMBL" id="CP060035">
    <property type="protein sequence ID" value="QOT72008.1"/>
    <property type="molecule type" value="Genomic_DNA"/>
</dbReference>
<evidence type="ECO:0000256" key="1">
    <source>
        <dbReference type="SAM" id="SignalP"/>
    </source>
</evidence>
<reference evidence="3" key="1">
    <citation type="submission" date="2020-08" db="EMBL/GenBank/DDBJ databases">
        <title>Complete genome sequence of Sphingobium barthaii strain KK22, a high-molecular-weight polycyclic aromatic hydrocarbon-degrading soil bacterium.</title>
        <authorList>
            <person name="Mori J.F."/>
            <person name="Kanaly R.A."/>
        </authorList>
    </citation>
    <scope>NUCLEOTIDE SEQUENCE [LARGE SCALE GENOMIC DNA]</scope>
    <source>
        <strain evidence="3">KK22</strain>
    </source>
</reference>
<gene>
    <name evidence="2" type="ORF">H5V43_02200</name>
</gene>